<dbReference type="Gene3D" id="3.90.1720.10">
    <property type="entry name" value="endopeptidase domain like (from Nostoc punctiforme)"/>
    <property type="match status" value="1"/>
</dbReference>
<evidence type="ECO:0000256" key="1">
    <source>
        <dbReference type="SAM" id="SignalP"/>
    </source>
</evidence>
<feature type="signal peptide" evidence="1">
    <location>
        <begin position="1"/>
        <end position="29"/>
    </location>
</feature>
<dbReference type="Proteomes" id="UP001524569">
    <property type="component" value="Unassembled WGS sequence"/>
</dbReference>
<comment type="caution">
    <text evidence="3">The sequence shown here is derived from an EMBL/GenBank/DDBJ whole genome shotgun (WGS) entry which is preliminary data.</text>
</comment>
<dbReference type="InterPro" id="IPR038765">
    <property type="entry name" value="Papain-like_cys_pep_sf"/>
</dbReference>
<feature type="domain" description="Peptidase C14 caspase" evidence="2">
    <location>
        <begin position="49"/>
        <end position="310"/>
    </location>
</feature>
<dbReference type="InterPro" id="IPR050452">
    <property type="entry name" value="Metacaspase"/>
</dbReference>
<evidence type="ECO:0000313" key="4">
    <source>
        <dbReference type="Proteomes" id="UP001524569"/>
    </source>
</evidence>
<name>A0ABT1UFG1_9GAMM</name>
<dbReference type="SUPFAM" id="SSF52129">
    <property type="entry name" value="Caspase-like"/>
    <property type="match status" value="1"/>
</dbReference>
<protein>
    <submittedName>
        <fullName evidence="3">Caspase family protein</fullName>
    </submittedName>
</protein>
<reference evidence="3 4" key="1">
    <citation type="submission" date="2022-07" db="EMBL/GenBank/DDBJ databases">
        <title>Methylomonas rivi sp. nov., Methylomonas rosea sp. nov., Methylomonas aureus sp. nov. and Methylomonas subterranea sp. nov., four novel methanotrophs isolated from a freshwater creek and the deep terrestrial subsurface.</title>
        <authorList>
            <person name="Abin C."/>
            <person name="Sankaranarayanan K."/>
            <person name="Garner C."/>
            <person name="Sindelar R."/>
            <person name="Kotary K."/>
            <person name="Garner R."/>
            <person name="Barclay S."/>
            <person name="Lawson P."/>
            <person name="Krumholz L."/>
        </authorList>
    </citation>
    <scope>NUCLEOTIDE SEQUENCE [LARGE SCALE GENOMIC DNA]</scope>
    <source>
        <strain evidence="3 4">SURF-1</strain>
    </source>
</reference>
<gene>
    <name evidence="3" type="ORF">NP603_07640</name>
</gene>
<dbReference type="RefSeq" id="WP_256610324.1">
    <property type="nucleotide sequence ID" value="NZ_JANIBM010000006.1"/>
</dbReference>
<dbReference type="PANTHER" id="PTHR48104:SF30">
    <property type="entry name" value="METACASPASE-1"/>
    <property type="match status" value="1"/>
</dbReference>
<dbReference type="SUPFAM" id="SSF54001">
    <property type="entry name" value="Cysteine proteinases"/>
    <property type="match status" value="1"/>
</dbReference>
<keyword evidence="4" id="KW-1185">Reference proteome</keyword>
<keyword evidence="1" id="KW-0732">Signal</keyword>
<feature type="chain" id="PRO_5046198136" evidence="1">
    <location>
        <begin position="30"/>
        <end position="920"/>
    </location>
</feature>
<dbReference type="EMBL" id="JANIBM010000006">
    <property type="protein sequence ID" value="MCQ8180975.1"/>
    <property type="molecule type" value="Genomic_DNA"/>
</dbReference>
<sequence length="920" mass="99442">MKRSNRSTLGISYTVLGLCLAAAANPCLAAIQQIPGCAIEQTAETDGIRRLALIVGVGQYISDKVPDLAGPPEDARRMQQILSGKNGYGFPQQNVCMLLDDQATVQNLQEAFDSFLLPRLKEKDIVVFYYAGHGSQTADKNGDEPDGQDETLVLHDSRTEQNGGKIGDFSDDRLNGLLAKLYKKSDNVTVILDSCNSGTATRGDRETMVARFVEPAPDQADAPQTEGVGDGAGDLAPESMPNLIALTAASDGTSALEQAGRGIFTDALLQVLGQGSNQALTYAQAARQIPALVAARSYQIPYFQGKLDRPVFGNSLRTAPVAWEVTELGPPLKLAGPPLPGLGAGAELRIYDGALSGADTRDPAKAKTSVAIETMTGLTATANIVGKNASAAALAVGDIAVPVRPADDYVRINVRIKPESEPGGVPPDRAAAIKQAIADDPDAKTLLNVGDGPGDFELSLTSDGLLQLKGPENRVRNVFGQDSDAAHNLWQHARQKGLLQLRGEGGSEFSDNQSLQIEVIPSSRQDDCAKGVWEAAAPNADQIMPLCHRWNVKVTLDKNAPAPLLVGGVVLSTDGSSFGFPADGRRELLKPGESTTFSAAGETFRAGLPLDVWDQLIVFGTKEKNPVRWDLLTQSARTRAADPAKTGLYRALDRYLTGTRGQALDSDSAEDTTWTLSKIKLRVEANSRFQKPGDRGLAGFSRTREFTIPHFDIRPYLPDDRDTALYKVLQKADWLAQAAAGDGFGYRGHAWNAATDLDNLKRGIDCSRAIWFAFTRAGLPYNAGDKYLNTADMVKTASPLAQHFERCDSAPLQTGDLLVYRDPKRGDGHVVMVVDPLKRIAWGSHGYDGNAKELKVKPDIGVEYQLIKYKKDWERWDRKTMRQKACWRYRQFGEEIRSARGLAGVKALAKACDIKSRCGN</sequence>
<organism evidence="3 4">
    <name type="scientific">Methylomonas aurea</name>
    <dbReference type="NCBI Taxonomy" id="2952224"/>
    <lineage>
        <taxon>Bacteria</taxon>
        <taxon>Pseudomonadati</taxon>
        <taxon>Pseudomonadota</taxon>
        <taxon>Gammaproteobacteria</taxon>
        <taxon>Methylococcales</taxon>
        <taxon>Methylococcaceae</taxon>
        <taxon>Methylomonas</taxon>
    </lineage>
</organism>
<dbReference type="InterPro" id="IPR029030">
    <property type="entry name" value="Caspase-like_dom_sf"/>
</dbReference>
<proteinExistence type="predicted"/>
<dbReference type="Gene3D" id="3.40.50.1460">
    <property type="match status" value="1"/>
</dbReference>
<dbReference type="Pfam" id="PF00656">
    <property type="entry name" value="Peptidase_C14"/>
    <property type="match status" value="1"/>
</dbReference>
<dbReference type="InterPro" id="IPR011600">
    <property type="entry name" value="Pept_C14_caspase"/>
</dbReference>
<evidence type="ECO:0000259" key="2">
    <source>
        <dbReference type="Pfam" id="PF00656"/>
    </source>
</evidence>
<dbReference type="PANTHER" id="PTHR48104">
    <property type="entry name" value="METACASPASE-4"/>
    <property type="match status" value="1"/>
</dbReference>
<accession>A0ABT1UFG1</accession>
<evidence type="ECO:0000313" key="3">
    <source>
        <dbReference type="EMBL" id="MCQ8180975.1"/>
    </source>
</evidence>